<keyword evidence="3" id="KW-1185">Reference proteome</keyword>
<feature type="region of interest" description="Disordered" evidence="1">
    <location>
        <begin position="1"/>
        <end position="22"/>
    </location>
</feature>
<evidence type="ECO:0000256" key="1">
    <source>
        <dbReference type="SAM" id="MobiDB-lite"/>
    </source>
</evidence>
<sequence>MDYYPPKNNPATEANPRPPYYDGNAQAGIKGSFVPGKAVEHPQREILAVIEAADIVPSANSTTQLLEAIKILIAQQTGTTPTPGGPTPYNHKQAFVYTGADQNFVVPAGAVMLKFKIWGGAGGIWSGDPNGSAGGFTLAEFNLADGPIEAGDALKIMVGQGGLALGINYSATENQDTAATYGFGGTTRVWGSDAGWPGGGLSGIFSGSGAIAAGEAAARALAIAGGGGGSVYRSRPGQPHSNGGYGNAVGAGGEGTMQGGNGADTNDGGGGGGYFGGSDAAIAWINPTGGETSGAGKGGTGFVHADAVAAQILAATAGVSPPNPYDPDYQSGVGVATMSGHGLVVAEWYIPQ</sequence>
<feature type="region of interest" description="Disordered" evidence="1">
    <location>
        <begin position="238"/>
        <end position="270"/>
    </location>
</feature>
<dbReference type="EMBL" id="CP018171">
    <property type="protein sequence ID" value="APH71457.1"/>
    <property type="molecule type" value="Genomic_DNA"/>
</dbReference>
<dbReference type="Proteomes" id="UP000182840">
    <property type="component" value="Chromosome"/>
</dbReference>
<protein>
    <submittedName>
        <fullName evidence="2">Uncharacterized protein</fullName>
    </submittedName>
</protein>
<feature type="compositionally biased region" description="Gly residues" evidence="1">
    <location>
        <begin position="243"/>
        <end position="270"/>
    </location>
</feature>
<dbReference type="RefSeq" id="WP_072603138.1">
    <property type="nucleotide sequence ID" value="NZ_CP018171.1"/>
</dbReference>
<dbReference type="KEGG" id="meso:BSQ44_08810"/>
<evidence type="ECO:0000313" key="3">
    <source>
        <dbReference type="Proteomes" id="UP000182840"/>
    </source>
</evidence>
<dbReference type="STRING" id="1670800.BSQ44_08810"/>
<reference evidence="3" key="1">
    <citation type="submission" date="2016-11" db="EMBL/GenBank/DDBJ databases">
        <title>Mesorhizobium oceanicum sp. nov., isolated from deep seawater in South China Sea.</title>
        <authorList>
            <person name="Fu G.-Y."/>
        </authorList>
    </citation>
    <scope>NUCLEOTIDE SEQUENCE [LARGE SCALE GENOMIC DNA]</scope>
    <source>
        <strain evidence="3">B7</strain>
    </source>
</reference>
<proteinExistence type="predicted"/>
<organism evidence="2 3">
    <name type="scientific">Aquibium oceanicum</name>
    <dbReference type="NCBI Taxonomy" id="1670800"/>
    <lineage>
        <taxon>Bacteria</taxon>
        <taxon>Pseudomonadati</taxon>
        <taxon>Pseudomonadota</taxon>
        <taxon>Alphaproteobacteria</taxon>
        <taxon>Hyphomicrobiales</taxon>
        <taxon>Phyllobacteriaceae</taxon>
        <taxon>Aquibium</taxon>
    </lineage>
</organism>
<dbReference type="AlphaFoldDB" id="A0A1L3SPV1"/>
<gene>
    <name evidence="2" type="ORF">BSQ44_08810</name>
</gene>
<accession>A0A1L3SPV1</accession>
<name>A0A1L3SPV1_9HYPH</name>
<evidence type="ECO:0000313" key="2">
    <source>
        <dbReference type="EMBL" id="APH71457.1"/>
    </source>
</evidence>
<dbReference type="OrthoDB" id="5465473at2"/>